<dbReference type="PROSITE" id="PS50011">
    <property type="entry name" value="PROTEIN_KINASE_DOM"/>
    <property type="match status" value="1"/>
</dbReference>
<organism evidence="11 12">
    <name type="scientific">Enhygromyxa salina</name>
    <dbReference type="NCBI Taxonomy" id="215803"/>
    <lineage>
        <taxon>Bacteria</taxon>
        <taxon>Pseudomonadati</taxon>
        <taxon>Myxococcota</taxon>
        <taxon>Polyangia</taxon>
        <taxon>Nannocystales</taxon>
        <taxon>Nannocystaceae</taxon>
        <taxon>Enhygromyxa</taxon>
    </lineage>
</organism>
<proteinExistence type="inferred from homology"/>
<dbReference type="CDD" id="cd14014">
    <property type="entry name" value="STKc_PknB_like"/>
    <property type="match status" value="1"/>
</dbReference>
<dbReference type="Pfam" id="PF07714">
    <property type="entry name" value="PK_Tyr_Ser-Thr"/>
    <property type="match status" value="1"/>
</dbReference>
<dbReference type="Proteomes" id="UP000238823">
    <property type="component" value="Unassembled WGS sequence"/>
</dbReference>
<gene>
    <name evidence="11" type="primary">spk1_28</name>
    <name evidence="11" type="ORF">ENSA7_62630</name>
</gene>
<keyword evidence="8" id="KW-0963">Cytoplasm</keyword>
<dbReference type="GO" id="GO:0000922">
    <property type="term" value="C:spindle pole"/>
    <property type="evidence" value="ECO:0007669"/>
    <property type="project" value="UniProtKB-SubCell"/>
</dbReference>
<evidence type="ECO:0000259" key="10">
    <source>
        <dbReference type="PROSITE" id="PS50011"/>
    </source>
</evidence>
<dbReference type="SUPFAM" id="SSF56112">
    <property type="entry name" value="Protein kinase-like (PK-like)"/>
    <property type="match status" value="1"/>
</dbReference>
<dbReference type="InterPro" id="IPR011009">
    <property type="entry name" value="Kinase-like_dom_sf"/>
</dbReference>
<dbReference type="Pfam" id="PF13374">
    <property type="entry name" value="TPR_10"/>
    <property type="match status" value="1"/>
</dbReference>
<dbReference type="EC" id="2.7.11.1" evidence="11"/>
<keyword evidence="5" id="KW-0547">Nucleotide-binding</keyword>
<dbReference type="InterPro" id="IPR019734">
    <property type="entry name" value="TPR_rpt"/>
</dbReference>
<dbReference type="GO" id="GO:0004674">
    <property type="term" value="F:protein serine/threonine kinase activity"/>
    <property type="evidence" value="ECO:0007669"/>
    <property type="project" value="UniProtKB-EC"/>
</dbReference>
<dbReference type="Pfam" id="PF00069">
    <property type="entry name" value="Pkinase"/>
    <property type="match status" value="1"/>
</dbReference>
<evidence type="ECO:0000256" key="6">
    <source>
        <dbReference type="ARBA" id="ARBA00022777"/>
    </source>
</evidence>
<dbReference type="PANTHER" id="PTHR43289:SF6">
    <property type="entry name" value="SERINE_THREONINE-PROTEIN KINASE NEKL-3"/>
    <property type="match status" value="1"/>
</dbReference>
<evidence type="ECO:0000313" key="12">
    <source>
        <dbReference type="Proteomes" id="UP000238823"/>
    </source>
</evidence>
<evidence type="ECO:0000256" key="5">
    <source>
        <dbReference type="ARBA" id="ARBA00022741"/>
    </source>
</evidence>
<dbReference type="RefSeq" id="WP_106093116.1">
    <property type="nucleotide sequence ID" value="NZ_PVNL01000120.1"/>
</dbReference>
<comment type="similarity">
    <text evidence="3">Belongs to the protein kinase superfamily. NEK Ser/Thr protein kinase family. NIMA subfamily.</text>
</comment>
<keyword evidence="8" id="KW-0206">Cytoskeleton</keyword>
<reference evidence="11 12" key="1">
    <citation type="submission" date="2018-03" db="EMBL/GenBank/DDBJ databases">
        <title>Draft Genome Sequences of the Obligatory Marine Myxobacteria Enhygromyxa salina SWB007.</title>
        <authorList>
            <person name="Poehlein A."/>
            <person name="Moghaddam J.A."/>
            <person name="Harms H."/>
            <person name="Alanjari M."/>
            <person name="Koenig G.M."/>
            <person name="Daniel R."/>
            <person name="Schaeberle T.F."/>
        </authorList>
    </citation>
    <scope>NUCLEOTIDE SEQUENCE [LARGE SCALE GENOMIC DNA]</scope>
    <source>
        <strain evidence="11 12">SWB007</strain>
    </source>
</reference>
<dbReference type="PROSITE" id="PS00108">
    <property type="entry name" value="PROTEIN_KINASE_ST"/>
    <property type="match status" value="1"/>
</dbReference>
<dbReference type="GO" id="GO:0005524">
    <property type="term" value="F:ATP binding"/>
    <property type="evidence" value="ECO:0007669"/>
    <property type="project" value="UniProtKB-KW"/>
</dbReference>
<name>A0A2S9Y3E2_9BACT</name>
<feature type="region of interest" description="Disordered" evidence="9">
    <location>
        <begin position="283"/>
        <end position="305"/>
    </location>
</feature>
<evidence type="ECO:0000256" key="8">
    <source>
        <dbReference type="ARBA" id="ARBA00023212"/>
    </source>
</evidence>
<feature type="compositionally biased region" description="Basic and acidic residues" evidence="9">
    <location>
        <begin position="287"/>
        <end position="300"/>
    </location>
</feature>
<evidence type="ECO:0000256" key="9">
    <source>
        <dbReference type="SAM" id="MobiDB-lite"/>
    </source>
</evidence>
<evidence type="ECO:0000256" key="1">
    <source>
        <dbReference type="ARBA" id="ARBA00004300"/>
    </source>
</evidence>
<dbReference type="Gene3D" id="3.30.200.20">
    <property type="entry name" value="Phosphorylase Kinase, domain 1"/>
    <property type="match status" value="1"/>
</dbReference>
<evidence type="ECO:0000313" key="11">
    <source>
        <dbReference type="EMBL" id="PRP99623.1"/>
    </source>
</evidence>
<comment type="subcellular location">
    <subcellularLocation>
        <location evidence="1">Cytoplasm</location>
        <location evidence="1">Cytoskeleton</location>
        <location evidence="1">Microtubule organizing center</location>
        <location evidence="1">Centrosome</location>
    </subcellularLocation>
    <subcellularLocation>
        <location evidence="2">Cytoplasm</location>
        <location evidence="2">Cytoskeleton</location>
        <location evidence="2">Spindle pole</location>
    </subcellularLocation>
</comment>
<dbReference type="EMBL" id="PVNL01000120">
    <property type="protein sequence ID" value="PRP99623.1"/>
    <property type="molecule type" value="Genomic_DNA"/>
</dbReference>
<dbReference type="Pfam" id="PF13424">
    <property type="entry name" value="TPR_12"/>
    <property type="match status" value="2"/>
</dbReference>
<dbReference type="GO" id="GO:0005813">
    <property type="term" value="C:centrosome"/>
    <property type="evidence" value="ECO:0007669"/>
    <property type="project" value="UniProtKB-SubCell"/>
</dbReference>
<dbReference type="InterPro" id="IPR011990">
    <property type="entry name" value="TPR-like_helical_dom_sf"/>
</dbReference>
<dbReference type="AlphaFoldDB" id="A0A2S9Y3E2"/>
<dbReference type="InterPro" id="IPR008271">
    <property type="entry name" value="Ser/Thr_kinase_AS"/>
</dbReference>
<dbReference type="PANTHER" id="PTHR43289">
    <property type="entry name" value="MITOGEN-ACTIVATED PROTEIN KINASE KINASE KINASE 20-RELATED"/>
    <property type="match status" value="1"/>
</dbReference>
<dbReference type="InterPro" id="IPR000719">
    <property type="entry name" value="Prot_kinase_dom"/>
</dbReference>
<accession>A0A2S9Y3E2</accession>
<keyword evidence="7" id="KW-0067">ATP-binding</keyword>
<dbReference type="SMART" id="SM00028">
    <property type="entry name" value="TPR"/>
    <property type="match status" value="5"/>
</dbReference>
<dbReference type="Gene3D" id="1.25.40.10">
    <property type="entry name" value="Tetratricopeptide repeat domain"/>
    <property type="match status" value="2"/>
</dbReference>
<keyword evidence="6 11" id="KW-0418">Kinase</keyword>
<feature type="region of interest" description="Disordered" evidence="9">
    <location>
        <begin position="1022"/>
        <end position="1046"/>
    </location>
</feature>
<comment type="caution">
    <text evidence="11">The sequence shown here is derived from an EMBL/GenBank/DDBJ whole genome shotgun (WGS) entry which is preliminary data.</text>
</comment>
<sequence>MDATVTAIDELELNVRERPGVHRSRPQDSVLGRRLDHQDGPTHVGRYALLRELGRGAIGVVYAAYHEGLDRKLAIKLLNPQRARRADLEARLRREARALAKLSHPNVVQVYDVGEFEGRVFVAMEFVDGETLGDWIRGERGIDEIVAMFAEAGRGLAAAHEAGVIHRDFKPDNVLVGRDDRPRVLDFGLACPIEPIAFAEIDRARLDTDGEAAQFGTSLDQLLRTGELGDGELRSISSARRRYAADATDDGHAPPAPGDDVELSQDAILTHSNIVLPAQRDGEFDDTLSKHPHPSERAGEDEGEDDVITRTGALMGTPAYMSPEQFVGRSVDAASDQFSFCVALHEALYGHRPFVGKSALELGIATGAGEIVEAPPHTRVPVWLREVMLRGLSPDPNHRFASMHELIAALERDREVPKRRWWPGLAVAGIGALAVAVGMLAPERASPCPTLADSAALRWTPTRSVELRDAFARSRLPYADPTWSRVEPRLQAWAQAWGAQRVNACEATVVRHEFSAEVLALREACLNRVARGYEALLGQLVAGTPRVIERAIEAAAALPDPDQCGDIDALLSTSTPDGSAADALELLRSDLAELDMRIESADADASLPLAELALERAHETGHGPVMAEAMYVHGRLLAKTGALERAITRLQDALDEAERGDADALVPEIALELVRVSLARGDPPVRARVWVRRATAGLDRLSKRDLDRARALWIAGRVALAEHDPRSAEDDLRSALALLEDLAPTHPDKPAMLMDLGRALTAAGALDDARVALTQALAASATTFGPAHPRVGDAHYELARFEFDQGRREAAGELLEQASRVYIEALGPGHRQVGRAELLRARMELQAGQLDAAGTHATHTIDIYARELAPDSLERAEPHLLLGHVAFARGRFAAASQQYSEGLAIQRAALPTGHVALADTHSKLGLAYLASGEPGLAIEQLERGVELLEAGEQGLLQRARIDLGEALLARAAPDDARRAGLAFEAAFAACEGVAEVCTAAALGAERASAKLGDDDAVKRWRERAARQYAAGPSDPALAPPTRFDRP</sequence>
<evidence type="ECO:0000256" key="4">
    <source>
        <dbReference type="ARBA" id="ARBA00022679"/>
    </source>
</evidence>
<evidence type="ECO:0000256" key="2">
    <source>
        <dbReference type="ARBA" id="ARBA00004647"/>
    </source>
</evidence>
<feature type="region of interest" description="Disordered" evidence="9">
    <location>
        <begin position="17"/>
        <end position="37"/>
    </location>
</feature>
<dbReference type="SUPFAM" id="SSF48452">
    <property type="entry name" value="TPR-like"/>
    <property type="match status" value="2"/>
</dbReference>
<feature type="region of interest" description="Disordered" evidence="9">
    <location>
        <begin position="240"/>
        <end position="261"/>
    </location>
</feature>
<evidence type="ECO:0000256" key="3">
    <source>
        <dbReference type="ARBA" id="ARBA00010886"/>
    </source>
</evidence>
<dbReference type="OrthoDB" id="9801841at2"/>
<dbReference type="InterPro" id="IPR001245">
    <property type="entry name" value="Ser-Thr/Tyr_kinase_cat_dom"/>
</dbReference>
<keyword evidence="4 11" id="KW-0808">Transferase</keyword>
<feature type="domain" description="Protein kinase" evidence="10">
    <location>
        <begin position="47"/>
        <end position="410"/>
    </location>
</feature>
<dbReference type="Gene3D" id="1.10.510.10">
    <property type="entry name" value="Transferase(Phosphotransferase) domain 1"/>
    <property type="match status" value="2"/>
</dbReference>
<protein>
    <submittedName>
        <fullName evidence="11">Serine/threonine-protein kinase PK-1</fullName>
        <ecNumber evidence="11">2.7.11.1</ecNumber>
    </submittedName>
</protein>
<evidence type="ECO:0000256" key="7">
    <source>
        <dbReference type="ARBA" id="ARBA00022840"/>
    </source>
</evidence>